<comment type="caution">
    <text evidence="4">The sequence shown here is derived from an EMBL/GenBank/DDBJ whole genome shotgun (WGS) entry which is preliminary data.</text>
</comment>
<organism evidence="4 5">
    <name type="scientific">Dactylosporangium matsuzakiense</name>
    <dbReference type="NCBI Taxonomy" id="53360"/>
    <lineage>
        <taxon>Bacteria</taxon>
        <taxon>Bacillati</taxon>
        <taxon>Actinomycetota</taxon>
        <taxon>Actinomycetes</taxon>
        <taxon>Micromonosporales</taxon>
        <taxon>Micromonosporaceae</taxon>
        <taxon>Dactylosporangium</taxon>
    </lineage>
</organism>
<dbReference type="EMBL" id="BSFP01000074">
    <property type="protein sequence ID" value="GLL06552.1"/>
    <property type="molecule type" value="Genomic_DNA"/>
</dbReference>
<dbReference type="PROSITE" id="PS50883">
    <property type="entry name" value="EAL"/>
    <property type="match status" value="1"/>
</dbReference>
<dbReference type="Proteomes" id="UP001143480">
    <property type="component" value="Unassembled WGS sequence"/>
</dbReference>
<keyword evidence="1" id="KW-0812">Transmembrane</keyword>
<dbReference type="InterPro" id="IPR035919">
    <property type="entry name" value="EAL_sf"/>
</dbReference>
<dbReference type="SUPFAM" id="SSF55073">
    <property type="entry name" value="Nucleotide cyclase"/>
    <property type="match status" value="1"/>
</dbReference>
<dbReference type="CDD" id="cd01948">
    <property type="entry name" value="EAL"/>
    <property type="match status" value="1"/>
</dbReference>
<proteinExistence type="predicted"/>
<feature type="transmembrane region" description="Helical" evidence="1">
    <location>
        <begin position="139"/>
        <end position="158"/>
    </location>
</feature>
<dbReference type="InterPro" id="IPR043128">
    <property type="entry name" value="Rev_trsase/Diguanyl_cyclase"/>
</dbReference>
<feature type="transmembrane region" description="Helical" evidence="1">
    <location>
        <begin position="71"/>
        <end position="94"/>
    </location>
</feature>
<dbReference type="NCBIfam" id="TIGR00254">
    <property type="entry name" value="GGDEF"/>
    <property type="match status" value="1"/>
</dbReference>
<accession>A0A9W6NRW2</accession>
<evidence type="ECO:0000313" key="5">
    <source>
        <dbReference type="Proteomes" id="UP001143480"/>
    </source>
</evidence>
<dbReference type="Pfam" id="PF00563">
    <property type="entry name" value="EAL"/>
    <property type="match status" value="1"/>
</dbReference>
<dbReference type="AlphaFoldDB" id="A0A9W6NRW2"/>
<dbReference type="InterPro" id="IPR052155">
    <property type="entry name" value="Biofilm_reg_signaling"/>
</dbReference>
<evidence type="ECO:0000313" key="4">
    <source>
        <dbReference type="EMBL" id="GLL06552.1"/>
    </source>
</evidence>
<evidence type="ECO:0000259" key="3">
    <source>
        <dbReference type="PROSITE" id="PS50887"/>
    </source>
</evidence>
<evidence type="ECO:0008006" key="6">
    <source>
        <dbReference type="Google" id="ProtNLM"/>
    </source>
</evidence>
<gene>
    <name evidence="4" type="ORF">GCM10017581_083020</name>
</gene>
<protein>
    <recommendedName>
        <fullName evidence="6">Diguanylate cyclase (GGDEF)-like protein</fullName>
    </recommendedName>
</protein>
<feature type="transmembrane region" description="Helical" evidence="1">
    <location>
        <begin position="267"/>
        <end position="285"/>
    </location>
</feature>
<dbReference type="SMART" id="SM00052">
    <property type="entry name" value="EAL"/>
    <property type="match status" value="1"/>
</dbReference>
<dbReference type="RefSeq" id="WP_261965807.1">
    <property type="nucleotide sequence ID" value="NZ_BAAAXA010000001.1"/>
</dbReference>
<feature type="domain" description="EAL" evidence="2">
    <location>
        <begin position="494"/>
        <end position="756"/>
    </location>
</feature>
<dbReference type="Gene3D" id="3.30.70.270">
    <property type="match status" value="1"/>
</dbReference>
<feature type="transmembrane region" description="Helical" evidence="1">
    <location>
        <begin position="229"/>
        <end position="247"/>
    </location>
</feature>
<dbReference type="PANTHER" id="PTHR44757">
    <property type="entry name" value="DIGUANYLATE CYCLASE DGCP"/>
    <property type="match status" value="1"/>
</dbReference>
<feature type="transmembrane region" description="Helical" evidence="1">
    <location>
        <begin position="106"/>
        <end position="127"/>
    </location>
</feature>
<dbReference type="InterPro" id="IPR000160">
    <property type="entry name" value="GGDEF_dom"/>
</dbReference>
<sequence length="763" mass="81176">MTAVHRAPLRYVVATGALAAAGTLWYVLWIVTGVGPAAVSFLWLPLGAAVTVAAVLDLLRRAPLTVPAKRFWRLLLVAFAGVSAGYWVLAAAGFRDTAILPTMPPAAAILAGVGFVAAMWAMGRVPLGIASPGERWKQWLDRAIAFLGGSTVLFHFGLAPMLGGSRVWSIQALILLGMSFAFAVGGITKVAYIAGGPIDRVALRLIGLCGLCGAGVAVCMVLGGDAGTLPAQAVVMPIAPFLGTLAVRRQWRAGAERRGRANVWLPYLAVAAVDVPLIAVIPGTVTWTGKLVIVATVLVTGLVTVRQFVAFRENARLLRERRLTQERLQHEATHDGLTGLANRALFRRRLGEQLERAGATVLLVDLDDFKTVNDSLGHDVGDDLLIAVADVLRRETGRDGLPARLGGDEFAVLVTEATALGETIAQRILDAFGGPMGAHRLLVHASVGIATAPAATALDRLLRTADVAMYAAKQRGKANWVRYHEGMDQPVADHAQLGGELRRALDAGEFTLHYQPIMSLHSGRIVGVEALARWRHPTRGLVPPAEFIPAAERTGLIVPLGRFVLREACRQAAAWLAEFGPDALQEFGPNVSARQLHDPDFVADVQSALAESGLPADRLVLELTESAVLRGQQVSRALHQLHALGVRMALDDFGTGESSLSLLRAFPAAIIKLDKSFVDGIELDEPGSPEADARQAVARAVVQLALALGLDTVAEGIENRAQVDRLIELGYSLGQGYHLARPMPAEDMTALLAAQRALFATPA</sequence>
<dbReference type="InterPro" id="IPR001633">
    <property type="entry name" value="EAL_dom"/>
</dbReference>
<feature type="transmembrane region" description="Helical" evidence="1">
    <location>
        <begin position="170"/>
        <end position="194"/>
    </location>
</feature>
<reference evidence="4" key="2">
    <citation type="submission" date="2023-01" db="EMBL/GenBank/DDBJ databases">
        <authorList>
            <person name="Sun Q."/>
            <person name="Evtushenko L."/>
        </authorList>
    </citation>
    <scope>NUCLEOTIDE SEQUENCE</scope>
    <source>
        <strain evidence="4">VKM Ac-1321</strain>
    </source>
</reference>
<evidence type="ECO:0000259" key="2">
    <source>
        <dbReference type="PROSITE" id="PS50883"/>
    </source>
</evidence>
<dbReference type="Pfam" id="PF00990">
    <property type="entry name" value="GGDEF"/>
    <property type="match status" value="1"/>
</dbReference>
<keyword evidence="5" id="KW-1185">Reference proteome</keyword>
<dbReference type="PANTHER" id="PTHR44757:SF2">
    <property type="entry name" value="BIOFILM ARCHITECTURE MAINTENANCE PROTEIN MBAA"/>
    <property type="match status" value="1"/>
</dbReference>
<dbReference type="CDD" id="cd01949">
    <property type="entry name" value="GGDEF"/>
    <property type="match status" value="1"/>
</dbReference>
<dbReference type="PROSITE" id="PS50887">
    <property type="entry name" value="GGDEF"/>
    <property type="match status" value="1"/>
</dbReference>
<keyword evidence="1" id="KW-1133">Transmembrane helix</keyword>
<feature type="transmembrane region" description="Helical" evidence="1">
    <location>
        <begin position="37"/>
        <end position="59"/>
    </location>
</feature>
<name>A0A9W6NRW2_9ACTN</name>
<feature type="domain" description="GGDEF" evidence="3">
    <location>
        <begin position="357"/>
        <end position="485"/>
    </location>
</feature>
<dbReference type="Gene3D" id="3.20.20.450">
    <property type="entry name" value="EAL domain"/>
    <property type="match status" value="1"/>
</dbReference>
<dbReference type="InterPro" id="IPR029787">
    <property type="entry name" value="Nucleotide_cyclase"/>
</dbReference>
<reference evidence="4" key="1">
    <citation type="journal article" date="2014" name="Int. J. Syst. Evol. Microbiol.">
        <title>Complete genome sequence of Corynebacterium casei LMG S-19264T (=DSM 44701T), isolated from a smear-ripened cheese.</title>
        <authorList>
            <consortium name="US DOE Joint Genome Institute (JGI-PGF)"/>
            <person name="Walter F."/>
            <person name="Albersmeier A."/>
            <person name="Kalinowski J."/>
            <person name="Ruckert C."/>
        </authorList>
    </citation>
    <scope>NUCLEOTIDE SEQUENCE</scope>
    <source>
        <strain evidence="4">VKM Ac-1321</strain>
    </source>
</reference>
<keyword evidence="1" id="KW-0472">Membrane</keyword>
<dbReference type="SMART" id="SM00267">
    <property type="entry name" value="GGDEF"/>
    <property type="match status" value="1"/>
</dbReference>
<feature type="transmembrane region" description="Helical" evidence="1">
    <location>
        <begin position="201"/>
        <end position="223"/>
    </location>
</feature>
<evidence type="ECO:0000256" key="1">
    <source>
        <dbReference type="SAM" id="Phobius"/>
    </source>
</evidence>
<feature type="transmembrane region" description="Helical" evidence="1">
    <location>
        <begin position="12"/>
        <end position="31"/>
    </location>
</feature>
<dbReference type="SUPFAM" id="SSF141868">
    <property type="entry name" value="EAL domain-like"/>
    <property type="match status" value="1"/>
</dbReference>